<dbReference type="EMBL" id="PDLO01000002">
    <property type="protein sequence ID" value="PHK99228.1"/>
    <property type="molecule type" value="Genomic_DNA"/>
</dbReference>
<gene>
    <name evidence="1" type="ORF">CGL56_07155</name>
</gene>
<protein>
    <submittedName>
        <fullName evidence="1">Four helix bundle protein</fullName>
    </submittedName>
</protein>
<comment type="caution">
    <text evidence="1">The sequence shown here is derived from an EMBL/GenBank/DDBJ whole genome shotgun (WGS) entry which is preliminary data.</text>
</comment>
<dbReference type="InterPro" id="IPR036583">
    <property type="entry name" value="23S_rRNA_IVS_sf"/>
</dbReference>
<proteinExistence type="predicted"/>
<sequence length="123" mass="14254">MNADDLELRLVKFGVRCTMLCRALPIEEYYDAKHVANQLLRSGTHAGFHYPEARSAESRRDFLHKLKVLLKELREARAELRYVYHMNYVAPHRVTPLLKEASELIAIFMATTKKLSRPNEQAA</sequence>
<dbReference type="RefSeq" id="WP_099105844.1">
    <property type="nucleotide sequence ID" value="NZ_JAATJF010000002.1"/>
</dbReference>
<dbReference type="OrthoDB" id="285993at2"/>
<dbReference type="InterPro" id="IPR012657">
    <property type="entry name" value="23S_rRNA-intervening_sequence"/>
</dbReference>
<reference evidence="1 2" key="1">
    <citation type="submission" date="2017-10" db="EMBL/GenBank/DDBJ databases">
        <title>The draft genome sequence of Lewinella marina KCTC 32374.</title>
        <authorList>
            <person name="Wang K."/>
        </authorList>
    </citation>
    <scope>NUCLEOTIDE SEQUENCE [LARGE SCALE GENOMIC DNA]</scope>
    <source>
        <strain evidence="1 2">MKG-38</strain>
    </source>
</reference>
<accession>A0A2G0CGZ3</accession>
<dbReference type="Gene3D" id="1.20.1440.60">
    <property type="entry name" value="23S rRNA-intervening sequence"/>
    <property type="match status" value="1"/>
</dbReference>
<keyword evidence="2" id="KW-1185">Reference proteome</keyword>
<dbReference type="NCBIfam" id="TIGR02436">
    <property type="entry name" value="four helix bundle protein"/>
    <property type="match status" value="1"/>
</dbReference>
<dbReference type="Proteomes" id="UP000226437">
    <property type="component" value="Unassembled WGS sequence"/>
</dbReference>
<evidence type="ECO:0000313" key="2">
    <source>
        <dbReference type="Proteomes" id="UP000226437"/>
    </source>
</evidence>
<organism evidence="1 2">
    <name type="scientific">Neolewinella marina</name>
    <dbReference type="NCBI Taxonomy" id="438751"/>
    <lineage>
        <taxon>Bacteria</taxon>
        <taxon>Pseudomonadati</taxon>
        <taxon>Bacteroidota</taxon>
        <taxon>Saprospiria</taxon>
        <taxon>Saprospirales</taxon>
        <taxon>Lewinellaceae</taxon>
        <taxon>Neolewinella</taxon>
    </lineage>
</organism>
<dbReference type="SUPFAM" id="SSF158446">
    <property type="entry name" value="IVS-encoded protein-like"/>
    <property type="match status" value="1"/>
</dbReference>
<dbReference type="AlphaFoldDB" id="A0A2G0CGZ3"/>
<name>A0A2G0CGZ3_9BACT</name>
<evidence type="ECO:0000313" key="1">
    <source>
        <dbReference type="EMBL" id="PHK99228.1"/>
    </source>
</evidence>